<dbReference type="HOGENOM" id="CLU_2912467_0_0_5"/>
<dbReference type="STRING" id="862719.AZOLI_2764"/>
<sequence>MPPFITVSWSFSNSTVIPAKAGIHPFQPLGCGVSWIPAFAGMTQSCFGSRDLMSLQDLCIP</sequence>
<dbReference type="EMBL" id="FQ311868">
    <property type="protein sequence ID" value="CBS87950.1"/>
    <property type="molecule type" value="Genomic_DNA"/>
</dbReference>
<dbReference type="AlphaFoldDB" id="G7Z3E3"/>
<accession>G7Z3E3</accession>
<name>G7Z3E3_AZOL4</name>
<evidence type="ECO:0000313" key="1">
    <source>
        <dbReference type="EMBL" id="CBS87950.1"/>
    </source>
</evidence>
<proteinExistence type="predicted"/>
<keyword evidence="2" id="KW-1185">Reference proteome</keyword>
<organism evidence="1 2">
    <name type="scientific">Azospirillum lipoferum (strain 4B)</name>
    <dbReference type="NCBI Taxonomy" id="862719"/>
    <lineage>
        <taxon>Bacteria</taxon>
        <taxon>Pseudomonadati</taxon>
        <taxon>Pseudomonadota</taxon>
        <taxon>Alphaproteobacteria</taxon>
        <taxon>Rhodospirillales</taxon>
        <taxon>Azospirillaceae</taxon>
        <taxon>Azospirillum</taxon>
    </lineage>
</organism>
<reference evidence="2" key="1">
    <citation type="journal article" date="2011" name="PLoS Genet.">
        <title>Azospirillum genomes reveal transition of bacteria from aquatic to terrestrial environments.</title>
        <authorList>
            <person name="Wisniewski-Dye F."/>
            <person name="Borziak K."/>
            <person name="Khalsa-Moyers G."/>
            <person name="Alexandre G."/>
            <person name="Sukharnikov L.O."/>
            <person name="Wuichet K."/>
            <person name="Hurst G.B."/>
            <person name="McDonald W.H."/>
            <person name="Robertson J.S."/>
            <person name="Barbe V."/>
            <person name="Calteau A."/>
            <person name="Rouy Z."/>
            <person name="Mangenot S."/>
            <person name="Prigent-Combaret C."/>
            <person name="Normand P."/>
            <person name="Boyer M."/>
            <person name="Siguier P."/>
            <person name="Dessaux Y."/>
            <person name="Elmerich C."/>
            <person name="Condemine G."/>
            <person name="Krishnen G."/>
            <person name="Kennedy I."/>
            <person name="Paterson A.H."/>
            <person name="Gonzalez V."/>
            <person name="Mavingui P."/>
            <person name="Zhulin I.B."/>
        </authorList>
    </citation>
    <scope>NUCLEOTIDE SEQUENCE [LARGE SCALE GENOMIC DNA]</scope>
    <source>
        <strain evidence="2">4B</strain>
    </source>
</reference>
<gene>
    <name evidence="1" type="ordered locus">AZOLI_2764</name>
</gene>
<evidence type="ECO:0000313" key="2">
    <source>
        <dbReference type="Proteomes" id="UP000005667"/>
    </source>
</evidence>
<dbReference type="KEGG" id="ali:AZOLI_2764"/>
<dbReference type="Proteomes" id="UP000005667">
    <property type="component" value="Chromosome"/>
</dbReference>
<protein>
    <submittedName>
        <fullName evidence="1">Uncharacterized protein</fullName>
    </submittedName>
</protein>